<gene>
    <name evidence="1" type="ORF">BCR42DRAFT_420050</name>
</gene>
<comment type="caution">
    <text evidence="1">The sequence shown here is derived from an EMBL/GenBank/DDBJ whole genome shotgun (WGS) entry which is preliminary data.</text>
</comment>
<proteinExistence type="predicted"/>
<protein>
    <recommendedName>
        <fullName evidence="3">F-box domain-containing protein</fullName>
    </recommendedName>
</protein>
<dbReference type="EMBL" id="MCGE01000018">
    <property type="protein sequence ID" value="ORZ12829.1"/>
    <property type="molecule type" value="Genomic_DNA"/>
</dbReference>
<dbReference type="OrthoDB" id="2280111at2759"/>
<organism evidence="1 2">
    <name type="scientific">Absidia repens</name>
    <dbReference type="NCBI Taxonomy" id="90262"/>
    <lineage>
        <taxon>Eukaryota</taxon>
        <taxon>Fungi</taxon>
        <taxon>Fungi incertae sedis</taxon>
        <taxon>Mucoromycota</taxon>
        <taxon>Mucoromycotina</taxon>
        <taxon>Mucoromycetes</taxon>
        <taxon>Mucorales</taxon>
        <taxon>Cunninghamellaceae</taxon>
        <taxon>Absidia</taxon>
    </lineage>
</organism>
<keyword evidence="2" id="KW-1185">Reference proteome</keyword>
<evidence type="ECO:0000313" key="1">
    <source>
        <dbReference type="EMBL" id="ORZ12829.1"/>
    </source>
</evidence>
<accession>A0A1X2IAM0</accession>
<sequence>MILAELPQELILEIYHCLYDDLSNVVLEGNGAIRQLWLLNVLSTCMVCQSWYSAGFEYMSIRFSSSSLSLTTILCSVECGASFPPVAEPTWPRLLADSKKNKLDFHQYVRRLVVNLSGVFNTSTQQYELKRNELNIRLEQTIDIEHFLESVKMILVTCPNIKTLEILYDCHYIPTIENRKPCQLLDLLSNSISDALTIHEFQHHHGFTQSTTSTSRPSTCLFLSHLVLTSREPQQRCPCCAGRGWDYILIPLLRQLPVTTLELDHVLPSRPVLECLAQSRRVHTLVIRGNLLVQASRLARYGASISTPPRIPLDLLSQLHTLEIYLYSNHDGEEDQDSNSGPDTLDLLAMFRQTYDIVHPIKSLQRLILHGHEPYNLSLFSAPSATIDGSSLIDNDVWKKLELLAGRHHLKSFVLENIPGFRCPSVQSKLQNMFTSVEKVNVVYST</sequence>
<evidence type="ECO:0008006" key="3">
    <source>
        <dbReference type="Google" id="ProtNLM"/>
    </source>
</evidence>
<reference evidence="1 2" key="1">
    <citation type="submission" date="2016-07" db="EMBL/GenBank/DDBJ databases">
        <title>Pervasive Adenine N6-methylation of Active Genes in Fungi.</title>
        <authorList>
            <consortium name="DOE Joint Genome Institute"/>
            <person name="Mondo S.J."/>
            <person name="Dannebaum R.O."/>
            <person name="Kuo R.C."/>
            <person name="Labutti K."/>
            <person name="Haridas S."/>
            <person name="Kuo A."/>
            <person name="Salamov A."/>
            <person name="Ahrendt S.R."/>
            <person name="Lipzen A."/>
            <person name="Sullivan W."/>
            <person name="Andreopoulos W.B."/>
            <person name="Clum A."/>
            <person name="Lindquist E."/>
            <person name="Daum C."/>
            <person name="Ramamoorthy G.K."/>
            <person name="Gryganskyi A."/>
            <person name="Culley D."/>
            <person name="Magnuson J.K."/>
            <person name="James T.Y."/>
            <person name="O'Malley M.A."/>
            <person name="Stajich J.E."/>
            <person name="Spatafora J.W."/>
            <person name="Visel A."/>
            <person name="Grigoriev I.V."/>
        </authorList>
    </citation>
    <scope>NUCLEOTIDE SEQUENCE [LARGE SCALE GENOMIC DNA]</scope>
    <source>
        <strain evidence="1 2">NRRL 1336</strain>
    </source>
</reference>
<dbReference type="AlphaFoldDB" id="A0A1X2IAM0"/>
<name>A0A1X2IAM0_9FUNG</name>
<dbReference type="Proteomes" id="UP000193560">
    <property type="component" value="Unassembled WGS sequence"/>
</dbReference>
<evidence type="ECO:0000313" key="2">
    <source>
        <dbReference type="Proteomes" id="UP000193560"/>
    </source>
</evidence>